<dbReference type="InterPro" id="IPR050464">
    <property type="entry name" value="Zeta_carotene_desat/Oxidored"/>
</dbReference>
<dbReference type="Gene3D" id="3.90.660.20">
    <property type="entry name" value="Protoporphyrinogen oxidase, mitochondrial, domain 2"/>
    <property type="match status" value="1"/>
</dbReference>
<dbReference type="EMBL" id="FOFG01000001">
    <property type="protein sequence ID" value="SEP76429.1"/>
    <property type="molecule type" value="Genomic_DNA"/>
</dbReference>
<sequence>MVKKAATVHVIGAGLAGLSAAVALADAGRRVVLHEAARFAGGRCRSYHDPALGTVIDNGNHLLLSGNHAALAFLDRIGGRGALSRPLAAEFPFADLASGERWTLRPNDGRLPWWVLLANRRVPGTRVKDYLAPLGVLRARSGTIGEAMDCSGPLWDRLWRPLLLSALNTEPSEASAPMAAALLKETLGAGGKACRPLVATGHLGAAFVDPALVALRAKGAEIRFGARLRGLETDGEHVRALAFGDGAEELGAGDAAVLAVPAWVAAELLPGLTVPDRHHAIVNAHFLVPPPAGFPTILGVVNGLTEWLFAYPDRLSVTISGADRLLDVPREELGARIWREVATLTGLPGELPPWQVVRERRATFAATPEQEARRPAAQTRHRNLVLAGDWTATGLPATIEGSIRSGNTAANLLVKNSRAH</sequence>
<keyword evidence="1" id="KW-0732">Signal</keyword>
<name>A0A1H9AID8_9HYPH</name>
<evidence type="ECO:0000313" key="4">
    <source>
        <dbReference type="Proteomes" id="UP000199647"/>
    </source>
</evidence>
<reference evidence="3 4" key="1">
    <citation type="submission" date="2016-10" db="EMBL/GenBank/DDBJ databases">
        <authorList>
            <person name="de Groot N.N."/>
        </authorList>
    </citation>
    <scope>NUCLEOTIDE SEQUENCE [LARGE SCALE GENOMIC DNA]</scope>
    <source>
        <strain evidence="3 4">A52C2</strain>
    </source>
</reference>
<dbReference type="PANTHER" id="PTHR42923:SF47">
    <property type="entry name" value="BLR3003 PROTEIN"/>
    <property type="match status" value="1"/>
</dbReference>
<dbReference type="InterPro" id="IPR036188">
    <property type="entry name" value="FAD/NAD-bd_sf"/>
</dbReference>
<feature type="signal peptide" evidence="1">
    <location>
        <begin position="1"/>
        <end position="25"/>
    </location>
</feature>
<feature type="chain" id="PRO_5011434720" evidence="1">
    <location>
        <begin position="26"/>
        <end position="420"/>
    </location>
</feature>
<accession>A0A1H9AID8</accession>
<dbReference type="GO" id="GO:0016491">
    <property type="term" value="F:oxidoreductase activity"/>
    <property type="evidence" value="ECO:0007669"/>
    <property type="project" value="InterPro"/>
</dbReference>
<dbReference type="RefSeq" id="WP_238858103.1">
    <property type="nucleotide sequence ID" value="NZ_FOFG01000001.1"/>
</dbReference>
<dbReference type="PANTHER" id="PTHR42923">
    <property type="entry name" value="PROTOPORPHYRINOGEN OXIDASE"/>
    <property type="match status" value="1"/>
</dbReference>
<dbReference type="Gene3D" id="3.50.50.60">
    <property type="entry name" value="FAD/NAD(P)-binding domain"/>
    <property type="match status" value="2"/>
</dbReference>
<dbReference type="InterPro" id="IPR017830">
    <property type="entry name" value="SQase_HpnE"/>
</dbReference>
<gene>
    <name evidence="3" type="ORF">SAMN05216548_101436</name>
</gene>
<evidence type="ECO:0000259" key="2">
    <source>
        <dbReference type="Pfam" id="PF01593"/>
    </source>
</evidence>
<dbReference type="AlphaFoldDB" id="A0A1H9AID8"/>
<protein>
    <submittedName>
        <fullName evidence="3">Squalene-associated FAD-dependent desaturase</fullName>
    </submittedName>
</protein>
<proteinExistence type="predicted"/>
<dbReference type="NCBIfam" id="TIGR03467">
    <property type="entry name" value="HpnE"/>
    <property type="match status" value="1"/>
</dbReference>
<dbReference type="STRING" id="1855383.SAMN05216548_101436"/>
<evidence type="ECO:0000313" key="3">
    <source>
        <dbReference type="EMBL" id="SEP76429.1"/>
    </source>
</evidence>
<dbReference type="Proteomes" id="UP000199647">
    <property type="component" value="Unassembled WGS sequence"/>
</dbReference>
<organism evidence="3 4">
    <name type="scientific">Faunimonas pinastri</name>
    <dbReference type="NCBI Taxonomy" id="1855383"/>
    <lineage>
        <taxon>Bacteria</taxon>
        <taxon>Pseudomonadati</taxon>
        <taxon>Pseudomonadota</taxon>
        <taxon>Alphaproteobacteria</taxon>
        <taxon>Hyphomicrobiales</taxon>
        <taxon>Afifellaceae</taxon>
        <taxon>Faunimonas</taxon>
    </lineage>
</organism>
<dbReference type="InterPro" id="IPR002937">
    <property type="entry name" value="Amino_oxidase"/>
</dbReference>
<dbReference type="SUPFAM" id="SSF51905">
    <property type="entry name" value="FAD/NAD(P)-binding domain"/>
    <property type="match status" value="1"/>
</dbReference>
<evidence type="ECO:0000256" key="1">
    <source>
        <dbReference type="SAM" id="SignalP"/>
    </source>
</evidence>
<feature type="domain" description="Amine oxidase" evidence="2">
    <location>
        <begin position="15"/>
        <end position="412"/>
    </location>
</feature>
<dbReference type="Pfam" id="PF01593">
    <property type="entry name" value="Amino_oxidase"/>
    <property type="match status" value="1"/>
</dbReference>
<keyword evidence="4" id="KW-1185">Reference proteome</keyword>